<evidence type="ECO:0000313" key="1">
    <source>
        <dbReference type="EMBL" id="GIY02783.1"/>
    </source>
</evidence>
<keyword evidence="2" id="KW-1185">Reference proteome</keyword>
<gene>
    <name evidence="1" type="primary">Ank3_28</name>
    <name evidence="1" type="ORF">CEXT_644691</name>
</gene>
<sequence length="147" mass="17128">MQIWQFQQNTAEKGGQLLVVRALQVMGEHFKGTLETPKLSDTMCQFLLSSLPFNTREIITSLRDSLSHSQTLLIRSEIENKAFSFFENMQRDISKLTVTITDILYNLKAKEIHKVKVKIKSFKDIKDISDFLRPFMSLILFQKEIEK</sequence>
<dbReference type="EMBL" id="BPLR01005500">
    <property type="protein sequence ID" value="GIY02783.1"/>
    <property type="molecule type" value="Genomic_DNA"/>
</dbReference>
<comment type="caution">
    <text evidence="1">The sequence shown here is derived from an EMBL/GenBank/DDBJ whole genome shotgun (WGS) entry which is preliminary data.</text>
</comment>
<dbReference type="Proteomes" id="UP001054945">
    <property type="component" value="Unassembled WGS sequence"/>
</dbReference>
<organism evidence="1 2">
    <name type="scientific">Caerostris extrusa</name>
    <name type="common">Bark spider</name>
    <name type="synonym">Caerostris bankana</name>
    <dbReference type="NCBI Taxonomy" id="172846"/>
    <lineage>
        <taxon>Eukaryota</taxon>
        <taxon>Metazoa</taxon>
        <taxon>Ecdysozoa</taxon>
        <taxon>Arthropoda</taxon>
        <taxon>Chelicerata</taxon>
        <taxon>Arachnida</taxon>
        <taxon>Araneae</taxon>
        <taxon>Araneomorphae</taxon>
        <taxon>Entelegynae</taxon>
        <taxon>Araneoidea</taxon>
        <taxon>Araneidae</taxon>
        <taxon>Caerostris</taxon>
    </lineage>
</organism>
<evidence type="ECO:0000313" key="2">
    <source>
        <dbReference type="Proteomes" id="UP001054945"/>
    </source>
</evidence>
<protein>
    <submittedName>
        <fullName evidence="1">Ankyrin-3</fullName>
    </submittedName>
</protein>
<name>A0AAV4PYP5_CAEEX</name>
<accession>A0AAV4PYP5</accession>
<reference evidence="1 2" key="1">
    <citation type="submission" date="2021-06" db="EMBL/GenBank/DDBJ databases">
        <title>Caerostris extrusa draft genome.</title>
        <authorList>
            <person name="Kono N."/>
            <person name="Arakawa K."/>
        </authorList>
    </citation>
    <scope>NUCLEOTIDE SEQUENCE [LARGE SCALE GENOMIC DNA]</scope>
</reference>
<proteinExistence type="predicted"/>
<dbReference type="AlphaFoldDB" id="A0AAV4PYP5"/>